<sequence>MRFLHFSSLSLATSVFAQTSDGTRQCETSCYDHKHRVFVARDMSNKPDDQMSLVRFLTYANELDIQGIAGTTSIHKNDSVDGNNHSRGDIRPWERHRQPQGIRSCQRTIPDRL</sequence>
<name>A0ACB6RX20_9PLEO</name>
<reference evidence="1" key="1">
    <citation type="journal article" date="2020" name="Stud. Mycol.">
        <title>101 Dothideomycetes genomes: a test case for predicting lifestyles and emergence of pathogens.</title>
        <authorList>
            <person name="Haridas S."/>
            <person name="Albert R."/>
            <person name="Binder M."/>
            <person name="Bloem J."/>
            <person name="Labutti K."/>
            <person name="Salamov A."/>
            <person name="Andreopoulos B."/>
            <person name="Baker S."/>
            <person name="Barry K."/>
            <person name="Bills G."/>
            <person name="Bluhm B."/>
            <person name="Cannon C."/>
            <person name="Castanera R."/>
            <person name="Culley D."/>
            <person name="Daum C."/>
            <person name="Ezra D."/>
            <person name="Gonzalez J."/>
            <person name="Henrissat B."/>
            <person name="Kuo A."/>
            <person name="Liang C."/>
            <person name="Lipzen A."/>
            <person name="Lutzoni F."/>
            <person name="Magnuson J."/>
            <person name="Mondo S."/>
            <person name="Nolan M."/>
            <person name="Ohm R."/>
            <person name="Pangilinan J."/>
            <person name="Park H.-J."/>
            <person name="Ramirez L."/>
            <person name="Alfaro M."/>
            <person name="Sun H."/>
            <person name="Tritt A."/>
            <person name="Yoshinaga Y."/>
            <person name="Zwiers L.-H."/>
            <person name="Turgeon B."/>
            <person name="Goodwin S."/>
            <person name="Spatafora J."/>
            <person name="Crous P."/>
            <person name="Grigoriev I."/>
        </authorList>
    </citation>
    <scope>NUCLEOTIDE SEQUENCE</scope>
    <source>
        <strain evidence="1">CBS 525.71</strain>
    </source>
</reference>
<protein>
    <submittedName>
        <fullName evidence="1">DUF1593-domain-containing protein</fullName>
    </submittedName>
</protein>
<comment type="caution">
    <text evidence="1">The sequence shown here is derived from an EMBL/GenBank/DDBJ whole genome shotgun (WGS) entry which is preliminary data.</text>
</comment>
<dbReference type="EMBL" id="MU006720">
    <property type="protein sequence ID" value="KAF2626520.1"/>
    <property type="molecule type" value="Genomic_DNA"/>
</dbReference>
<keyword evidence="2" id="KW-1185">Reference proteome</keyword>
<evidence type="ECO:0000313" key="2">
    <source>
        <dbReference type="Proteomes" id="UP000799754"/>
    </source>
</evidence>
<gene>
    <name evidence="1" type="ORF">BU25DRAFT_422297</name>
</gene>
<accession>A0ACB6RX20</accession>
<evidence type="ECO:0000313" key="1">
    <source>
        <dbReference type="EMBL" id="KAF2626520.1"/>
    </source>
</evidence>
<dbReference type="Proteomes" id="UP000799754">
    <property type="component" value="Unassembled WGS sequence"/>
</dbReference>
<organism evidence="1 2">
    <name type="scientific">Macroventuria anomochaeta</name>
    <dbReference type="NCBI Taxonomy" id="301207"/>
    <lineage>
        <taxon>Eukaryota</taxon>
        <taxon>Fungi</taxon>
        <taxon>Dikarya</taxon>
        <taxon>Ascomycota</taxon>
        <taxon>Pezizomycotina</taxon>
        <taxon>Dothideomycetes</taxon>
        <taxon>Pleosporomycetidae</taxon>
        <taxon>Pleosporales</taxon>
        <taxon>Pleosporineae</taxon>
        <taxon>Didymellaceae</taxon>
        <taxon>Macroventuria</taxon>
    </lineage>
</organism>
<proteinExistence type="predicted"/>